<organism evidence="2 3">
    <name type="scientific">Daphnia sinensis</name>
    <dbReference type="NCBI Taxonomy" id="1820382"/>
    <lineage>
        <taxon>Eukaryota</taxon>
        <taxon>Metazoa</taxon>
        <taxon>Ecdysozoa</taxon>
        <taxon>Arthropoda</taxon>
        <taxon>Crustacea</taxon>
        <taxon>Branchiopoda</taxon>
        <taxon>Diplostraca</taxon>
        <taxon>Cladocera</taxon>
        <taxon>Anomopoda</taxon>
        <taxon>Daphniidae</taxon>
        <taxon>Daphnia</taxon>
        <taxon>Daphnia similis group</taxon>
    </lineage>
</organism>
<name>A0AAD5LN27_9CRUS</name>
<dbReference type="EMBL" id="WJBH02000001">
    <property type="protein sequence ID" value="KAI9565765.1"/>
    <property type="molecule type" value="Genomic_DNA"/>
</dbReference>
<keyword evidence="3" id="KW-1185">Reference proteome</keyword>
<feature type="signal peptide" evidence="1">
    <location>
        <begin position="1"/>
        <end position="25"/>
    </location>
</feature>
<sequence>MLKTDLMLYTWSIQIMAIFLAAASAGPVPKAFGSDGMSFMPLPGDFVVEQLPVSTFGGPVAMNGGRYGEQQGIQLMLTVPSAVPPGTSVSVTVNVNSEANEPPTAGVLPDEFDQREPPMMFLPPFENSKDSPVLVAMQGEAQQQQLAALLKTKTI</sequence>
<evidence type="ECO:0000313" key="2">
    <source>
        <dbReference type="EMBL" id="KAI9565765.1"/>
    </source>
</evidence>
<accession>A0AAD5LN27</accession>
<dbReference type="Proteomes" id="UP000820818">
    <property type="component" value="Linkage Group LG1"/>
</dbReference>
<evidence type="ECO:0000313" key="3">
    <source>
        <dbReference type="Proteomes" id="UP000820818"/>
    </source>
</evidence>
<evidence type="ECO:0000256" key="1">
    <source>
        <dbReference type="SAM" id="SignalP"/>
    </source>
</evidence>
<gene>
    <name evidence="2" type="ORF">GHT06_009558</name>
</gene>
<dbReference type="AlphaFoldDB" id="A0AAD5LN27"/>
<protein>
    <submittedName>
        <fullName evidence="2">Uncharacterized protein</fullName>
    </submittedName>
</protein>
<reference evidence="2 3" key="1">
    <citation type="submission" date="2022-05" db="EMBL/GenBank/DDBJ databases">
        <title>A multi-omics perspective on studying reproductive biology in Daphnia sinensis.</title>
        <authorList>
            <person name="Jia J."/>
        </authorList>
    </citation>
    <scope>NUCLEOTIDE SEQUENCE [LARGE SCALE GENOMIC DNA]</scope>
    <source>
        <strain evidence="2 3">WSL</strain>
    </source>
</reference>
<proteinExistence type="predicted"/>
<feature type="chain" id="PRO_5042132713" evidence="1">
    <location>
        <begin position="26"/>
        <end position="155"/>
    </location>
</feature>
<keyword evidence="1" id="KW-0732">Signal</keyword>
<comment type="caution">
    <text evidence="2">The sequence shown here is derived from an EMBL/GenBank/DDBJ whole genome shotgun (WGS) entry which is preliminary data.</text>
</comment>